<organism evidence="8 9">
    <name type="scientific">Hyalella azteca</name>
    <name type="common">Amphipod</name>
    <dbReference type="NCBI Taxonomy" id="294128"/>
    <lineage>
        <taxon>Eukaryota</taxon>
        <taxon>Metazoa</taxon>
        <taxon>Ecdysozoa</taxon>
        <taxon>Arthropoda</taxon>
        <taxon>Crustacea</taxon>
        <taxon>Multicrustacea</taxon>
        <taxon>Malacostraca</taxon>
        <taxon>Eumalacostraca</taxon>
        <taxon>Peracarida</taxon>
        <taxon>Amphipoda</taxon>
        <taxon>Senticaudata</taxon>
        <taxon>Talitrida</taxon>
        <taxon>Talitroidea</taxon>
        <taxon>Hyalellidae</taxon>
        <taxon>Hyalella</taxon>
    </lineage>
</organism>
<dbReference type="InterPro" id="IPR008253">
    <property type="entry name" value="Marvel"/>
</dbReference>
<evidence type="ECO:0000256" key="5">
    <source>
        <dbReference type="PROSITE-ProRule" id="PRU00581"/>
    </source>
</evidence>
<name>A0A8B7P4U5_HYAAZ</name>
<reference evidence="9" key="1">
    <citation type="submission" date="2025-08" db="UniProtKB">
        <authorList>
            <consortium name="RefSeq"/>
        </authorList>
    </citation>
    <scope>IDENTIFICATION</scope>
    <source>
        <tissue evidence="9">Whole organism</tissue>
    </source>
</reference>
<evidence type="ECO:0000256" key="6">
    <source>
        <dbReference type="SAM" id="Phobius"/>
    </source>
</evidence>
<evidence type="ECO:0000256" key="3">
    <source>
        <dbReference type="ARBA" id="ARBA00022989"/>
    </source>
</evidence>
<dbReference type="GO" id="GO:0016020">
    <property type="term" value="C:membrane"/>
    <property type="evidence" value="ECO:0007669"/>
    <property type="project" value="UniProtKB-SubCell"/>
</dbReference>
<dbReference type="KEGG" id="hazt:108676525"/>
<evidence type="ECO:0000256" key="2">
    <source>
        <dbReference type="ARBA" id="ARBA00022692"/>
    </source>
</evidence>
<dbReference type="RefSeq" id="XP_018020096.1">
    <property type="nucleotide sequence ID" value="XM_018164607.2"/>
</dbReference>
<dbReference type="CTD" id="40207"/>
<feature type="domain" description="MARVEL" evidence="7">
    <location>
        <begin position="8"/>
        <end position="138"/>
    </location>
</feature>
<gene>
    <name evidence="9" type="primary">LOC108676525</name>
</gene>
<evidence type="ECO:0000313" key="8">
    <source>
        <dbReference type="Proteomes" id="UP000694843"/>
    </source>
</evidence>
<proteinExistence type="predicted"/>
<accession>A0A8B7P4U5</accession>
<feature type="transmembrane region" description="Helical" evidence="6">
    <location>
        <begin position="114"/>
        <end position="134"/>
    </location>
</feature>
<keyword evidence="8" id="KW-1185">Reference proteome</keyword>
<dbReference type="OrthoDB" id="10503589at2759"/>
<evidence type="ECO:0000259" key="7">
    <source>
        <dbReference type="PROSITE" id="PS51225"/>
    </source>
</evidence>
<evidence type="ECO:0000256" key="1">
    <source>
        <dbReference type="ARBA" id="ARBA00004141"/>
    </source>
</evidence>
<keyword evidence="3 6" id="KW-1133">Transmembrane helix</keyword>
<sequence length="158" mass="16931">MDSAALASFSEPSVFLKAIEFVLTIISISVEQGGLASFSKQSGEFFFGGAMIMTITVSGLLLICYMLGQQRHIQNTHFEFSFDCIGALFQLTAGALAISEYAGKSGNEAAHANAAGSVCIVTSAVYIFDAYYAYINYRSIMTQPPPSQQNTQSLPPSI</sequence>
<keyword evidence="4 5" id="KW-0472">Membrane</keyword>
<dbReference type="GeneID" id="108676525"/>
<dbReference type="Proteomes" id="UP000694843">
    <property type="component" value="Unplaced"/>
</dbReference>
<dbReference type="PROSITE" id="PS51225">
    <property type="entry name" value="MARVEL"/>
    <property type="match status" value="1"/>
</dbReference>
<evidence type="ECO:0000256" key="4">
    <source>
        <dbReference type="ARBA" id="ARBA00023136"/>
    </source>
</evidence>
<evidence type="ECO:0000313" key="9">
    <source>
        <dbReference type="RefSeq" id="XP_018020096.1"/>
    </source>
</evidence>
<feature type="transmembrane region" description="Helical" evidence="6">
    <location>
        <begin position="45"/>
        <end position="68"/>
    </location>
</feature>
<keyword evidence="2 5" id="KW-0812">Transmembrane</keyword>
<feature type="transmembrane region" description="Helical" evidence="6">
    <location>
        <begin position="80"/>
        <end position="102"/>
    </location>
</feature>
<comment type="subcellular location">
    <subcellularLocation>
        <location evidence="1">Membrane</location>
        <topology evidence="1">Multi-pass membrane protein</topology>
    </subcellularLocation>
</comment>
<protein>
    <submittedName>
        <fullName evidence="9">Uncharacterized protein LOC108676525 isoform X2</fullName>
    </submittedName>
</protein>
<dbReference type="AlphaFoldDB" id="A0A8B7P4U5"/>